<dbReference type="InterPro" id="IPR025921">
    <property type="entry name" value="HmuY"/>
</dbReference>
<proteinExistence type="predicted"/>
<organism evidence="2 3">
    <name type="scientific">Chryseobacterium flavum</name>
    <dbReference type="NCBI Taxonomy" id="415851"/>
    <lineage>
        <taxon>Bacteria</taxon>
        <taxon>Pseudomonadati</taxon>
        <taxon>Bacteroidota</taxon>
        <taxon>Flavobacteriia</taxon>
        <taxon>Flavobacteriales</taxon>
        <taxon>Weeksellaceae</taxon>
        <taxon>Chryseobacterium group</taxon>
        <taxon>Chryseobacterium</taxon>
    </lineage>
</organism>
<feature type="signal peptide" evidence="1">
    <location>
        <begin position="1"/>
        <end position="20"/>
    </location>
</feature>
<evidence type="ECO:0008006" key="4">
    <source>
        <dbReference type="Google" id="ProtNLM"/>
    </source>
</evidence>
<keyword evidence="1" id="KW-0732">Signal</keyword>
<reference evidence="2 3" key="1">
    <citation type="journal article" date="2007" name="Int. J. Syst. Evol. Microbiol.">
        <title>Chryseobacterium flavum sp. nov., isolated from polluted soil.</title>
        <authorList>
            <person name="Zhou Y."/>
            <person name="Dong J."/>
            <person name="Wang X."/>
            <person name="Huang X."/>
            <person name="Zhang K.Y."/>
            <person name="Zhang Y.Q."/>
            <person name="Guo Y.F."/>
            <person name="Lai R."/>
            <person name="Li W.J."/>
        </authorList>
    </citation>
    <scope>NUCLEOTIDE SEQUENCE [LARGE SCALE GENOMIC DNA]</scope>
    <source>
        <strain evidence="2 3">KCTC 12877</strain>
    </source>
</reference>
<accession>A0A3D9CG40</accession>
<dbReference type="RefSeq" id="WP_115964140.1">
    <property type="nucleotide sequence ID" value="NZ_CBCRVL010000024.1"/>
</dbReference>
<dbReference type="EMBL" id="QNUE01000026">
    <property type="protein sequence ID" value="REC64714.1"/>
    <property type="molecule type" value="Genomic_DNA"/>
</dbReference>
<dbReference type="Pfam" id="PF14064">
    <property type="entry name" value="HmuY"/>
    <property type="match status" value="2"/>
</dbReference>
<dbReference type="Proteomes" id="UP000256769">
    <property type="component" value="Unassembled WGS sequence"/>
</dbReference>
<gene>
    <name evidence="2" type="ORF">DRF59_19645</name>
</gene>
<sequence>MKKILFYLLLGMLFISQSCINDNEDPVPVIPSEGVSVNPDIRGAAQPNQVWIDFSDVDQNGQPRQTINSRTDWDLAFYSGAEFKVILNSSIMMAAAKIPNKSDLETVKEADVTSLKEVVRVANFDPENTKYIDDVKGNFPSGYTAIDEIKANDSENAVYLVNLGKELYKGTIAVGSTITGGDDRGWMKIQIVRQGDGYKIRYGEINAAGAAIKETVIKKNSAYNYTFFNSKTGKEVNIQPEKNKWDICFSVFTNIIPGAGSYVNADFVTINNLANVGAYEIKITSGSMVEAFNKFKREDVDNSKLVYNEQRVIGGNWREVGPSGSKVKGDVFFIVKDAAGTYYKLRFVKLTDDKGERGFPMFQYKAL</sequence>
<keyword evidence="3" id="KW-1185">Reference proteome</keyword>
<dbReference type="PROSITE" id="PS51257">
    <property type="entry name" value="PROKAR_LIPOPROTEIN"/>
    <property type="match status" value="1"/>
</dbReference>
<name>A0A3D9CG40_9FLAO</name>
<evidence type="ECO:0000313" key="2">
    <source>
        <dbReference type="EMBL" id="REC64714.1"/>
    </source>
</evidence>
<dbReference type="CDD" id="cd12105">
    <property type="entry name" value="HmuY"/>
    <property type="match status" value="1"/>
</dbReference>
<evidence type="ECO:0000256" key="1">
    <source>
        <dbReference type="SAM" id="SignalP"/>
    </source>
</evidence>
<feature type="chain" id="PRO_5017541459" description="HmuY protein" evidence="1">
    <location>
        <begin position="21"/>
        <end position="367"/>
    </location>
</feature>
<comment type="caution">
    <text evidence="2">The sequence shown here is derived from an EMBL/GenBank/DDBJ whole genome shotgun (WGS) entry which is preliminary data.</text>
</comment>
<dbReference type="OrthoDB" id="1091850at2"/>
<protein>
    <recommendedName>
        <fullName evidence="4">HmuY protein</fullName>
    </recommendedName>
</protein>
<dbReference type="AlphaFoldDB" id="A0A3D9CG40"/>
<evidence type="ECO:0000313" key="3">
    <source>
        <dbReference type="Proteomes" id="UP000256769"/>
    </source>
</evidence>